<protein>
    <submittedName>
        <fullName evidence="1">Uncharacterized protein</fullName>
    </submittedName>
</protein>
<reference evidence="1 2" key="1">
    <citation type="submission" date="2020-03" db="EMBL/GenBank/DDBJ databases">
        <title>Genomic Encyclopedia of Type Strains, Phase IV (KMG-IV): sequencing the most valuable type-strain genomes for metagenomic binning, comparative biology and taxonomic classification.</title>
        <authorList>
            <person name="Goeker M."/>
        </authorList>
    </citation>
    <scope>NUCLEOTIDE SEQUENCE [LARGE SCALE GENOMIC DNA]</scope>
    <source>
        <strain evidence="1 2">DSM 102865</strain>
    </source>
</reference>
<keyword evidence="2" id="KW-1185">Reference proteome</keyword>
<sequence length="34" mass="3928">MDKLTFLRKTGADIESVANDLGQLRITVFHDYPY</sequence>
<evidence type="ECO:0000313" key="1">
    <source>
        <dbReference type="EMBL" id="NIJ55316.1"/>
    </source>
</evidence>
<proteinExistence type="predicted"/>
<organism evidence="1 2">
    <name type="scientific">Dyadobacter arcticus</name>
    <dbReference type="NCBI Taxonomy" id="1078754"/>
    <lineage>
        <taxon>Bacteria</taxon>
        <taxon>Pseudomonadati</taxon>
        <taxon>Bacteroidota</taxon>
        <taxon>Cytophagia</taxon>
        <taxon>Cytophagales</taxon>
        <taxon>Spirosomataceae</taxon>
        <taxon>Dyadobacter</taxon>
    </lineage>
</organism>
<accession>A0ABX0UQP9</accession>
<gene>
    <name evidence="1" type="ORF">FHS68_004505</name>
</gene>
<dbReference type="EMBL" id="JAASQJ010000005">
    <property type="protein sequence ID" value="NIJ55316.1"/>
    <property type="molecule type" value="Genomic_DNA"/>
</dbReference>
<name>A0ABX0UQP9_9BACT</name>
<evidence type="ECO:0000313" key="2">
    <source>
        <dbReference type="Proteomes" id="UP001179181"/>
    </source>
</evidence>
<comment type="caution">
    <text evidence="1">The sequence shown here is derived from an EMBL/GenBank/DDBJ whole genome shotgun (WGS) entry which is preliminary data.</text>
</comment>
<dbReference type="Proteomes" id="UP001179181">
    <property type="component" value="Unassembled WGS sequence"/>
</dbReference>